<sequence length="106" mass="11514">MLARGGVMRGNPHQIHATADRTAALSDDFWNDVETLRRDAEQLMQSDWTGDAANTHAALWAEWVDSARQVTTALSNDAGLLHQAADSYTATDDGSADAISDIRLDM</sequence>
<reference evidence="2 3" key="1">
    <citation type="submission" date="2019-07" db="EMBL/GenBank/DDBJ databases">
        <title>Rhodococcus cavernicolus sp. nov., isolated from a cave.</title>
        <authorList>
            <person name="Lee S.D."/>
        </authorList>
    </citation>
    <scope>NUCLEOTIDE SEQUENCE [LARGE SCALE GENOMIC DNA]</scope>
    <source>
        <strain evidence="2 3">C1-24</strain>
    </source>
</reference>
<dbReference type="Pfam" id="PF06013">
    <property type="entry name" value="WXG100"/>
    <property type="match status" value="1"/>
</dbReference>
<dbReference type="OrthoDB" id="4552948at2"/>
<dbReference type="Proteomes" id="UP000322244">
    <property type="component" value="Unassembled WGS sequence"/>
</dbReference>
<proteinExistence type="inferred from homology"/>
<dbReference type="SUPFAM" id="SSF140453">
    <property type="entry name" value="EsxAB dimer-like"/>
    <property type="match status" value="1"/>
</dbReference>
<dbReference type="InterPro" id="IPR036689">
    <property type="entry name" value="ESAT-6-like_sf"/>
</dbReference>
<dbReference type="Gene3D" id="1.10.287.1060">
    <property type="entry name" value="ESAT-6-like"/>
    <property type="match status" value="1"/>
</dbReference>
<evidence type="ECO:0000256" key="1">
    <source>
        <dbReference type="RuleBase" id="RU362001"/>
    </source>
</evidence>
<protein>
    <recommendedName>
        <fullName evidence="1">ESAT-6-like protein</fullName>
    </recommendedName>
</protein>
<comment type="caution">
    <text evidence="2">The sequence shown here is derived from an EMBL/GenBank/DDBJ whole genome shotgun (WGS) entry which is preliminary data.</text>
</comment>
<dbReference type="EMBL" id="VLNY01000001">
    <property type="protein sequence ID" value="KAA0024536.1"/>
    <property type="molecule type" value="Genomic_DNA"/>
</dbReference>
<dbReference type="AlphaFoldDB" id="A0A5A7SFD2"/>
<dbReference type="InterPro" id="IPR010310">
    <property type="entry name" value="T7SS_ESAT-6-like"/>
</dbReference>
<comment type="similarity">
    <text evidence="1">Belongs to the WXG100 family.</text>
</comment>
<evidence type="ECO:0000313" key="3">
    <source>
        <dbReference type="Proteomes" id="UP000322244"/>
    </source>
</evidence>
<accession>A0A5A7SFD2</accession>
<evidence type="ECO:0000313" key="2">
    <source>
        <dbReference type="EMBL" id="KAA0024536.1"/>
    </source>
</evidence>
<organism evidence="2 3">
    <name type="scientific">Antrihabitans cavernicola</name>
    <dbReference type="NCBI Taxonomy" id="2495913"/>
    <lineage>
        <taxon>Bacteria</taxon>
        <taxon>Bacillati</taxon>
        <taxon>Actinomycetota</taxon>
        <taxon>Actinomycetes</taxon>
        <taxon>Mycobacteriales</taxon>
        <taxon>Nocardiaceae</taxon>
        <taxon>Antrihabitans</taxon>
    </lineage>
</organism>
<keyword evidence="3" id="KW-1185">Reference proteome</keyword>
<dbReference type="NCBIfam" id="TIGR03930">
    <property type="entry name" value="WXG100_ESAT6"/>
    <property type="match status" value="1"/>
</dbReference>
<gene>
    <name evidence="2" type="ORF">FOY51_00805</name>
</gene>
<name>A0A5A7SFD2_9NOCA</name>